<gene>
    <name evidence="2" type="ORF">TSACC_3583</name>
</gene>
<organism evidence="2 3">
    <name type="scientific">Terrimicrobium sacchariphilum</name>
    <dbReference type="NCBI Taxonomy" id="690879"/>
    <lineage>
        <taxon>Bacteria</taxon>
        <taxon>Pseudomonadati</taxon>
        <taxon>Verrucomicrobiota</taxon>
        <taxon>Terrimicrobiia</taxon>
        <taxon>Terrimicrobiales</taxon>
        <taxon>Terrimicrobiaceae</taxon>
        <taxon>Terrimicrobium</taxon>
    </lineage>
</organism>
<dbReference type="OrthoDB" id="1522971at2"/>
<feature type="transmembrane region" description="Helical" evidence="1">
    <location>
        <begin position="334"/>
        <end position="354"/>
    </location>
</feature>
<sequence length="408" mass="44633">MTTKRLFAILFIFCCTAVGWFILGGALDLRTGQSSSASWDRVSDTWGPVMRQPHPTAYYQAPTEANGRAALRPVSSAIHVSLGYEPKRKGLLWARTYTVGFRGEYTFTNPTPIPQTIFVQFSLPSADASYNNFAYTLNGKPTQATINGTAPITEAVTLAPEEKAVLVVAYDSRGLDSWGYQFGSETRVQKFNLQMATDFRSIDFPEGTGSPTNREQTAKGWTLTWDYPDQIGARPIGMDMPKVLNPGPTAARISFFAPVSLLFFFAILVILCLLLKVDLHPMNYFFLAAGCFAFQLLFAYLVDLIPIGAAFLLSAIVSLVLVSGYLFLAKGRKFASLAATAQFAYMVLFSYSFFFDGITGLTITIGAIITLAILMVVTAKVNWSEKFAARATAAVTPPPMPKAATESY</sequence>
<reference evidence="3" key="1">
    <citation type="journal article" date="2017" name="Genome Announc.">
        <title>Draft Genome Sequence of Terrimicrobium sacchariphilum NM-5T, a Facultative Anaerobic Soil Bacterium of the Class Spartobacteria.</title>
        <authorList>
            <person name="Qiu Y.L."/>
            <person name="Tourlousse D.M."/>
            <person name="Matsuura N."/>
            <person name="Ohashi A."/>
            <person name="Sekiguchi Y."/>
        </authorList>
    </citation>
    <scope>NUCLEOTIDE SEQUENCE [LARGE SCALE GENOMIC DNA]</scope>
    <source>
        <strain evidence="3">NM-5</strain>
    </source>
</reference>
<evidence type="ECO:0000313" key="2">
    <source>
        <dbReference type="EMBL" id="GAT35515.1"/>
    </source>
</evidence>
<keyword evidence="1" id="KW-0812">Transmembrane</keyword>
<evidence type="ECO:0008006" key="4">
    <source>
        <dbReference type="Google" id="ProtNLM"/>
    </source>
</evidence>
<protein>
    <recommendedName>
        <fullName evidence="4">Inner membrane protein</fullName>
    </recommendedName>
</protein>
<dbReference type="RefSeq" id="WP_075081316.1">
    <property type="nucleotide sequence ID" value="NZ_BDCO01000003.1"/>
</dbReference>
<feature type="transmembrane region" description="Helical" evidence="1">
    <location>
        <begin position="360"/>
        <end position="381"/>
    </location>
</feature>
<evidence type="ECO:0000256" key="1">
    <source>
        <dbReference type="SAM" id="Phobius"/>
    </source>
</evidence>
<feature type="transmembrane region" description="Helical" evidence="1">
    <location>
        <begin position="282"/>
        <end position="301"/>
    </location>
</feature>
<dbReference type="Proteomes" id="UP000076023">
    <property type="component" value="Unassembled WGS sequence"/>
</dbReference>
<accession>A0A146GD87</accession>
<keyword evidence="1" id="KW-1133">Transmembrane helix</keyword>
<dbReference type="InParanoid" id="A0A146GD87"/>
<proteinExistence type="predicted"/>
<name>A0A146GD87_TERSA</name>
<dbReference type="STRING" id="690879.TSACC_3583"/>
<keyword evidence="1" id="KW-0472">Membrane</keyword>
<comment type="caution">
    <text evidence="2">The sequence shown here is derived from an EMBL/GenBank/DDBJ whole genome shotgun (WGS) entry which is preliminary data.</text>
</comment>
<dbReference type="EMBL" id="BDCO01000003">
    <property type="protein sequence ID" value="GAT35515.1"/>
    <property type="molecule type" value="Genomic_DNA"/>
</dbReference>
<feature type="transmembrane region" description="Helical" evidence="1">
    <location>
        <begin position="255"/>
        <end position="275"/>
    </location>
</feature>
<feature type="transmembrane region" description="Helical" evidence="1">
    <location>
        <begin position="307"/>
        <end position="327"/>
    </location>
</feature>
<keyword evidence="3" id="KW-1185">Reference proteome</keyword>
<dbReference type="AlphaFoldDB" id="A0A146GD87"/>
<evidence type="ECO:0000313" key="3">
    <source>
        <dbReference type="Proteomes" id="UP000076023"/>
    </source>
</evidence>